<protein>
    <submittedName>
        <fullName evidence="1">Uncharacterized protein</fullName>
    </submittedName>
</protein>
<reference evidence="1 2" key="1">
    <citation type="submission" date="2024-02" db="EMBL/GenBank/DDBJ databases">
        <authorList>
            <person name="Chen Y."/>
            <person name="Shah S."/>
            <person name="Dougan E. K."/>
            <person name="Thang M."/>
            <person name="Chan C."/>
        </authorList>
    </citation>
    <scope>NUCLEOTIDE SEQUENCE [LARGE SCALE GENOMIC DNA]</scope>
</reference>
<evidence type="ECO:0000313" key="1">
    <source>
        <dbReference type="EMBL" id="CAK9109773.1"/>
    </source>
</evidence>
<dbReference type="Proteomes" id="UP001642484">
    <property type="component" value="Unassembled WGS sequence"/>
</dbReference>
<evidence type="ECO:0000313" key="2">
    <source>
        <dbReference type="Proteomes" id="UP001642484"/>
    </source>
</evidence>
<keyword evidence="2" id="KW-1185">Reference proteome</keyword>
<organism evidence="1 2">
    <name type="scientific">Durusdinium trenchii</name>
    <dbReference type="NCBI Taxonomy" id="1381693"/>
    <lineage>
        <taxon>Eukaryota</taxon>
        <taxon>Sar</taxon>
        <taxon>Alveolata</taxon>
        <taxon>Dinophyceae</taxon>
        <taxon>Suessiales</taxon>
        <taxon>Symbiodiniaceae</taxon>
        <taxon>Durusdinium</taxon>
    </lineage>
</organism>
<accession>A0ABP0SBP6</accession>
<comment type="caution">
    <text evidence="1">The sequence shown here is derived from an EMBL/GenBank/DDBJ whole genome shotgun (WGS) entry which is preliminary data.</text>
</comment>
<proteinExistence type="predicted"/>
<gene>
    <name evidence="1" type="ORF">CCMP2556_LOCUS51072</name>
</gene>
<sequence>MATIAQKERIFQEFEKAREHQTKAAALKSVAKLGLPGFYPGCLYQSKWGSVREEQRWTLLLQTAPALCSKHKELPNSLRRILNMEKLKFSETTTGGPVKTHLPFVFQEVVENMTMERISAGEEVSTTYIKHLILFLAEIWNETIETIGTMLQTKGLDYLKEHDEELAEMSQAEMDCVFQKMVERQEELLAPIHLTETDGALVKQVQRLCTKFGLKSRSNEKPGSHLPFEHSSPEAVRTYISKTAVEKGVHGRLIANADQVWSLLFRPNKKCLQKAASAKGLRSDPVMKSKLMRQIRHNIERALDIPFSEPDPGAFTHKTELKPIQITGGPAATAVVDEWRLPRTVTTLSFRDGYLGRAYITVRSGSLPEKTREQLNTNLQKFIFIAPPQEKTHVWSRVTFIKYLTFLAEEGEQSHMWCIQDEDCRRILPPWMSQILEIQVCQYVSEYEKWSTKINKRAAEGKPLTKTQADLYNRWQADCERKLIFCKQRKKLISDAKEISPSCIAVKLHLSDEPEMLQLSTGGSEQKYRLMLLRGDKPEAEIGAVPDALDAPVPADMIPVPGEDSVSEQEEEVLDGAIDNGEPAANDEGMVSEAEGDTLEILADTDDDLDLLDITVGAGGDTKSVAKVKSFHHRDAWQKLEKLGLVAIPTHVNGCSIGFHRTSNQWQGYYPNCHEGLSARFGGTTKRSECESIIKVVRGILVAILFSELPSFWPLLPSSVAPDSLEGELHREEPHTGLYGEGSRGGLVGEVAKEDPQMRPAAVRQNRLLLEPQTLWRFRRNEVLVLVQVLKSWTLASWPKGGAEMGMDRASFCRFILDVGLADQRKVPFFWAVHLFDSCAKWMRYCAVDDPMPETAPLLQVP</sequence>
<name>A0ABP0SBP6_9DINO</name>
<dbReference type="EMBL" id="CAXAMN010027262">
    <property type="protein sequence ID" value="CAK9109773.1"/>
    <property type="molecule type" value="Genomic_DNA"/>
</dbReference>